<dbReference type="GO" id="GO:0019363">
    <property type="term" value="P:pyridine nucleotide biosynthetic process"/>
    <property type="evidence" value="ECO:0007669"/>
    <property type="project" value="UniProtKB-KW"/>
</dbReference>
<evidence type="ECO:0000256" key="7">
    <source>
        <dbReference type="ARBA" id="ARBA00023033"/>
    </source>
</evidence>
<dbReference type="FunFam" id="3.50.50.60:FF:000185">
    <property type="entry name" value="Kynurenine 3-monooxygenase"/>
    <property type="match status" value="1"/>
</dbReference>
<evidence type="ECO:0000256" key="6">
    <source>
        <dbReference type="ARBA" id="ARBA00023002"/>
    </source>
</evidence>
<dbReference type="PANTHER" id="PTHR46028">
    <property type="entry name" value="KYNURENINE 3-MONOOXYGENASE"/>
    <property type="match status" value="1"/>
</dbReference>
<proteinExistence type="predicted"/>
<keyword evidence="3" id="KW-0662">Pyridine nucleotide biosynthesis</keyword>
<dbReference type="Pfam" id="PF01494">
    <property type="entry name" value="FAD_binding_3"/>
    <property type="match status" value="2"/>
</dbReference>
<dbReference type="Gene3D" id="3.50.50.60">
    <property type="entry name" value="FAD/NAD(P)-binding domain"/>
    <property type="match status" value="1"/>
</dbReference>
<evidence type="ECO:0000259" key="9">
    <source>
        <dbReference type="Pfam" id="PF01494"/>
    </source>
</evidence>
<feature type="domain" description="FAD-binding" evidence="9">
    <location>
        <begin position="7"/>
        <end position="168"/>
    </location>
</feature>
<comment type="cofactor">
    <cofactor evidence="1">
        <name>FAD</name>
        <dbReference type="ChEBI" id="CHEBI:57692"/>
    </cofactor>
</comment>
<keyword evidence="4" id="KW-0274">FAD</keyword>
<dbReference type="InterPro" id="IPR002938">
    <property type="entry name" value="FAD-bd"/>
</dbReference>
<keyword evidence="5" id="KW-0521">NADP</keyword>
<evidence type="ECO:0000256" key="1">
    <source>
        <dbReference type="ARBA" id="ARBA00001974"/>
    </source>
</evidence>
<evidence type="ECO:0000256" key="4">
    <source>
        <dbReference type="ARBA" id="ARBA00022827"/>
    </source>
</evidence>
<dbReference type="GO" id="GO:0071949">
    <property type="term" value="F:FAD binding"/>
    <property type="evidence" value="ECO:0007669"/>
    <property type="project" value="InterPro"/>
</dbReference>
<evidence type="ECO:0000256" key="8">
    <source>
        <dbReference type="ARBA" id="ARBA00047818"/>
    </source>
</evidence>
<protein>
    <submittedName>
        <fullName evidence="10">Kynurenine 3-monooxygenase</fullName>
    </submittedName>
</protein>
<dbReference type="EMBL" id="AP022642">
    <property type="protein sequence ID" value="BCA28708.1"/>
    <property type="molecule type" value="Genomic_DNA"/>
</dbReference>
<name>A0A679GK22_9GAMM</name>
<dbReference type="PRINTS" id="PR00420">
    <property type="entry name" value="RNGMNOXGNASE"/>
</dbReference>
<dbReference type="GeneID" id="57397902"/>
<dbReference type="PANTHER" id="PTHR46028:SF2">
    <property type="entry name" value="KYNURENINE 3-MONOOXYGENASE"/>
    <property type="match status" value="1"/>
</dbReference>
<dbReference type="Proteomes" id="UP000501237">
    <property type="component" value="Chromosome"/>
</dbReference>
<comment type="catalytic activity">
    <reaction evidence="8">
        <text>L-kynurenine + NADPH + O2 + H(+) = 3-hydroxy-L-kynurenine + NADP(+) + H2O</text>
        <dbReference type="Rhea" id="RHEA:20545"/>
        <dbReference type="ChEBI" id="CHEBI:15377"/>
        <dbReference type="ChEBI" id="CHEBI:15378"/>
        <dbReference type="ChEBI" id="CHEBI:15379"/>
        <dbReference type="ChEBI" id="CHEBI:57783"/>
        <dbReference type="ChEBI" id="CHEBI:57959"/>
        <dbReference type="ChEBI" id="CHEBI:58125"/>
        <dbReference type="ChEBI" id="CHEBI:58349"/>
        <dbReference type="EC" id="1.14.13.9"/>
    </reaction>
</comment>
<dbReference type="KEGG" id="poj:PtoMrB4_26850"/>
<keyword evidence="2" id="KW-0285">Flavoprotein</keyword>
<evidence type="ECO:0000313" key="10">
    <source>
        <dbReference type="EMBL" id="BCA28708.1"/>
    </source>
</evidence>
<dbReference type="InterPro" id="IPR036188">
    <property type="entry name" value="FAD/NAD-bd_sf"/>
</dbReference>
<reference evidence="10 11" key="1">
    <citation type="journal article" date="2020" name="Microbiol. Resour. Announc.">
        <title>Complete genome sequence of Pseudomonas otitidis strain MrB4, isolated from Lake Biwa in Japan.</title>
        <authorList>
            <person name="Miyazaki K."/>
            <person name="Hase E."/>
            <person name="Maruya T."/>
        </authorList>
    </citation>
    <scope>NUCLEOTIDE SEQUENCE [LARGE SCALE GENOMIC DNA]</scope>
    <source>
        <strain evidence="10 11">MrB4</strain>
    </source>
</reference>
<dbReference type="RefSeq" id="WP_172433570.1">
    <property type="nucleotide sequence ID" value="NZ_AP022642.1"/>
</dbReference>
<evidence type="ECO:0000256" key="3">
    <source>
        <dbReference type="ARBA" id="ARBA00022642"/>
    </source>
</evidence>
<dbReference type="SUPFAM" id="SSF51905">
    <property type="entry name" value="FAD/NAD(P)-binding domain"/>
    <property type="match status" value="1"/>
</dbReference>
<evidence type="ECO:0000256" key="2">
    <source>
        <dbReference type="ARBA" id="ARBA00022630"/>
    </source>
</evidence>
<accession>A0A679GK22</accession>
<gene>
    <name evidence="10" type="primary">kmo</name>
    <name evidence="10" type="ORF">PtoMrB4_26850</name>
</gene>
<organism evidence="10 11">
    <name type="scientific">Metapseudomonas otitidis</name>
    <dbReference type="NCBI Taxonomy" id="319939"/>
    <lineage>
        <taxon>Bacteria</taxon>
        <taxon>Pseudomonadati</taxon>
        <taxon>Pseudomonadota</taxon>
        <taxon>Gammaproteobacteria</taxon>
        <taxon>Pseudomonadales</taxon>
        <taxon>Pseudomonadaceae</taxon>
        <taxon>Metapseudomonas</taxon>
    </lineage>
</organism>
<evidence type="ECO:0000313" key="11">
    <source>
        <dbReference type="Proteomes" id="UP000501237"/>
    </source>
</evidence>
<feature type="domain" description="FAD-binding" evidence="9">
    <location>
        <begin position="280"/>
        <end position="346"/>
    </location>
</feature>
<dbReference type="GO" id="GO:0070189">
    <property type="term" value="P:kynurenine metabolic process"/>
    <property type="evidence" value="ECO:0007669"/>
    <property type="project" value="TreeGrafter"/>
</dbReference>
<dbReference type="AlphaFoldDB" id="A0A679GK22"/>
<keyword evidence="7 10" id="KW-0503">Monooxygenase</keyword>
<keyword evidence="6" id="KW-0560">Oxidoreductase</keyword>
<sequence length="448" mass="49258">MAEHRTALIVGGGLTGPLLACLLQRQGWQVTVLEQRPDPRLHTAQAGKSINLALAERGLQALRQAGLDAAVLAGAVAMHGRRVHVPGEPEQFHAYSSRAGDAIWSIQRGRFNRLLLDAAQAAGARLHFDTPLAGIDWARREVIAGDQRWPFDLLVGADGADSGVRRAMAEGGPLGERRERQPHGYKELNIPASGRLLADALHIWPRGGHMSIALPNIDGSFTTTLFLPHDDGSADCFAQLPDGPTARRWFDTHYSDLSAELPDLEADFEHNPIGQLGTLWLERWHAQGCAVLVGDAAHPMVPFHGQGMNCGLEDVLALARHLARPQPLDAALQAYAEERRPNAGAIQAMALENYVEMRERVRATDYQLERQLAAWLEARHPGRFVPRYSMVTFSCLPYATAFARGEVQARLLREAVQGCERFEQIDLAKAERQLLDRLDPLHPLEGAA</sequence>
<dbReference type="GO" id="GO:0004502">
    <property type="term" value="F:kynurenine 3-monooxygenase activity"/>
    <property type="evidence" value="ECO:0007669"/>
    <property type="project" value="UniProtKB-EC"/>
</dbReference>
<evidence type="ECO:0000256" key="5">
    <source>
        <dbReference type="ARBA" id="ARBA00022857"/>
    </source>
</evidence>